<dbReference type="EMBL" id="JNOM01000105">
    <property type="protein sequence ID" value="KNG86728.1"/>
    <property type="molecule type" value="Genomic_DNA"/>
</dbReference>
<keyword evidence="3" id="KW-1185">Reference proteome</keyword>
<dbReference type="PANTHER" id="PTHR21310:SF15">
    <property type="entry name" value="AMINOGLYCOSIDE PHOSPHOTRANSFERASE DOMAIN-CONTAINING PROTEIN"/>
    <property type="match status" value="1"/>
</dbReference>
<dbReference type="AlphaFoldDB" id="A0A0L1J5M5"/>
<dbReference type="STRING" id="1509407.A0A0L1J5M5"/>
<gene>
    <name evidence="2" type="ORF">ANOM_005181</name>
</gene>
<dbReference type="RefSeq" id="XP_015407651.1">
    <property type="nucleotide sequence ID" value="XM_015550438.1"/>
</dbReference>
<sequence>MSSDSKPNIFTYADFDLQALCYKASTLRQGVSCVCRPDQRPCSGSFNWAIFISFEDGIRWVFRSPHPRPFMSMEMGMKLLASEAATLRYLRAHSDVPVPEVYDYCASSENDIGIPFIIMSEAPGRPLSKFWRPAGSPQPDLDTLNKARVLTQLGAITWKLSQLRFNTIGSLFEDDVSFEIKECLSRGHILHGRYQLETQRGPFTSETDFYNSLVSAFSEHAEILQLSHHCFVAPVPSPEDYQSIMQYRSAVDLWSDFVTVGRKADSSENRLDYIIAGDALRDIVPKIELPAVSPKTFPLYHADLSVSNIYVDEDYNITCIIDWAFASSIPESILLAAPGLPQYRDEISPELVVPFIDGFIAAIPGSIEKSLVHKYRESLERAQVSWRLSRLLSLDSIGDYNLFTTIWHIARGPEVDIGQYFLQQRRSPRYIQLYNEVREEDQPLSKIEKDEKEYFQNKVFMNTIAKKLTLVSEWKTKYTANNPPKLRRDMFVASPNLWKWIQRFIQDWEDMFDMSTKESGF</sequence>
<accession>A0A0L1J5M5</accession>
<feature type="domain" description="Aminoglycoside phosphotransferase" evidence="1">
    <location>
        <begin position="53"/>
        <end position="327"/>
    </location>
</feature>
<dbReference type="Gene3D" id="3.30.200.20">
    <property type="entry name" value="Phosphorylase Kinase, domain 1"/>
    <property type="match status" value="1"/>
</dbReference>
<reference evidence="2 3" key="1">
    <citation type="submission" date="2014-06" db="EMBL/GenBank/DDBJ databases">
        <title>The Genome of the Aflatoxigenic Filamentous Fungus Aspergillus nomius.</title>
        <authorList>
            <person name="Moore M.G."/>
            <person name="Shannon B.M."/>
            <person name="Brian M.M."/>
        </authorList>
    </citation>
    <scope>NUCLEOTIDE SEQUENCE [LARGE SCALE GENOMIC DNA]</scope>
    <source>
        <strain evidence="2 3">NRRL 13137</strain>
    </source>
</reference>
<dbReference type="OrthoDB" id="5327538at2759"/>
<dbReference type="InterPro" id="IPR002575">
    <property type="entry name" value="Aminoglycoside_PTrfase"/>
</dbReference>
<dbReference type="Proteomes" id="UP000037505">
    <property type="component" value="Unassembled WGS sequence"/>
</dbReference>
<protein>
    <recommendedName>
        <fullName evidence="1">Aminoglycoside phosphotransferase domain-containing protein</fullName>
    </recommendedName>
</protein>
<dbReference type="GeneID" id="26806985"/>
<evidence type="ECO:0000259" key="1">
    <source>
        <dbReference type="Pfam" id="PF01636"/>
    </source>
</evidence>
<evidence type="ECO:0000313" key="2">
    <source>
        <dbReference type="EMBL" id="KNG86728.1"/>
    </source>
</evidence>
<comment type="caution">
    <text evidence="2">The sequence shown here is derived from an EMBL/GenBank/DDBJ whole genome shotgun (WGS) entry which is preliminary data.</text>
</comment>
<organism evidence="2 3">
    <name type="scientific">Aspergillus nomiae NRRL (strain ATCC 15546 / NRRL 13137 / CBS 260.88 / M93)</name>
    <dbReference type="NCBI Taxonomy" id="1509407"/>
    <lineage>
        <taxon>Eukaryota</taxon>
        <taxon>Fungi</taxon>
        <taxon>Dikarya</taxon>
        <taxon>Ascomycota</taxon>
        <taxon>Pezizomycotina</taxon>
        <taxon>Eurotiomycetes</taxon>
        <taxon>Eurotiomycetidae</taxon>
        <taxon>Eurotiales</taxon>
        <taxon>Aspergillaceae</taxon>
        <taxon>Aspergillus</taxon>
        <taxon>Aspergillus subgen. Circumdati</taxon>
    </lineage>
</organism>
<dbReference type="SUPFAM" id="SSF56112">
    <property type="entry name" value="Protein kinase-like (PK-like)"/>
    <property type="match status" value="1"/>
</dbReference>
<dbReference type="Pfam" id="PF01636">
    <property type="entry name" value="APH"/>
    <property type="match status" value="1"/>
</dbReference>
<dbReference type="InterPro" id="IPR011009">
    <property type="entry name" value="Kinase-like_dom_sf"/>
</dbReference>
<evidence type="ECO:0000313" key="3">
    <source>
        <dbReference type="Proteomes" id="UP000037505"/>
    </source>
</evidence>
<proteinExistence type="predicted"/>
<name>A0A0L1J5M5_ASPN3</name>
<dbReference type="PANTHER" id="PTHR21310">
    <property type="entry name" value="AMINOGLYCOSIDE PHOSPHOTRANSFERASE-RELATED-RELATED"/>
    <property type="match status" value="1"/>
</dbReference>
<dbReference type="InterPro" id="IPR051678">
    <property type="entry name" value="AGP_Transferase"/>
</dbReference>